<reference evidence="1" key="3">
    <citation type="submission" date="2025-08" db="UniProtKB">
        <authorList>
            <consortium name="Ensembl"/>
        </authorList>
    </citation>
    <scope>IDENTIFICATION</scope>
</reference>
<dbReference type="AlphaFoldDB" id="A0AAX7U5Y7"/>
<protein>
    <submittedName>
        <fullName evidence="1">Uncharacterized protein</fullName>
    </submittedName>
</protein>
<keyword evidence="2" id="KW-1185">Reference proteome</keyword>
<proteinExistence type="predicted"/>
<evidence type="ECO:0000313" key="1">
    <source>
        <dbReference type="Ensembl" id="ENSACLP00000064197.1"/>
    </source>
</evidence>
<reference evidence="1" key="4">
    <citation type="submission" date="2025-09" db="UniProtKB">
        <authorList>
            <consortium name="Ensembl"/>
        </authorList>
    </citation>
    <scope>IDENTIFICATION</scope>
</reference>
<evidence type="ECO:0000313" key="2">
    <source>
        <dbReference type="Proteomes" id="UP000265100"/>
    </source>
</evidence>
<accession>A0AAX7U5Y7</accession>
<organism evidence="1 2">
    <name type="scientific">Astatotilapia calliptera</name>
    <name type="common">Eastern happy</name>
    <name type="synonym">Chromis callipterus</name>
    <dbReference type="NCBI Taxonomy" id="8154"/>
    <lineage>
        <taxon>Eukaryota</taxon>
        <taxon>Metazoa</taxon>
        <taxon>Chordata</taxon>
        <taxon>Craniata</taxon>
        <taxon>Vertebrata</taxon>
        <taxon>Euteleostomi</taxon>
        <taxon>Actinopterygii</taxon>
        <taxon>Neopterygii</taxon>
        <taxon>Teleostei</taxon>
        <taxon>Neoteleostei</taxon>
        <taxon>Acanthomorphata</taxon>
        <taxon>Ovalentaria</taxon>
        <taxon>Cichlomorphae</taxon>
        <taxon>Cichliformes</taxon>
        <taxon>Cichlidae</taxon>
        <taxon>African cichlids</taxon>
        <taxon>Pseudocrenilabrinae</taxon>
        <taxon>Haplochromini</taxon>
        <taxon>Astatotilapia</taxon>
    </lineage>
</organism>
<dbReference type="Proteomes" id="UP000265100">
    <property type="component" value="Chromosome 18"/>
</dbReference>
<reference evidence="1 2" key="1">
    <citation type="submission" date="2018-05" db="EMBL/GenBank/DDBJ databases">
        <authorList>
            <person name="Datahose"/>
        </authorList>
    </citation>
    <scope>NUCLEOTIDE SEQUENCE</scope>
</reference>
<name>A0AAX7U5Y7_ASTCA</name>
<dbReference type="Ensembl" id="ENSACLT00000063392.1">
    <property type="protein sequence ID" value="ENSACLP00000064197.1"/>
    <property type="gene ID" value="ENSACLG00000036522.1"/>
</dbReference>
<reference evidence="2" key="2">
    <citation type="submission" date="2023-03" db="EMBL/GenBank/DDBJ databases">
        <authorList>
            <consortium name="Wellcome Sanger Institute Data Sharing"/>
        </authorList>
    </citation>
    <scope>NUCLEOTIDE SEQUENCE [LARGE SCALE GENOMIC DNA]</scope>
</reference>
<sequence length="99" mass="10669">HEGKKDSLVFCRLPHGGVLRPSRYLFGCYVSSNSCCSSPVSNPHTQSVSQLASTSMQEDKCDILGVVHGAALHYSATPGTIRLITLLTLLSLLHPFSEV</sequence>